<dbReference type="SUPFAM" id="SSF52009">
    <property type="entry name" value="Phosphohistidine domain"/>
    <property type="match status" value="1"/>
</dbReference>
<dbReference type="GO" id="GO:0016772">
    <property type="term" value="F:transferase activity, transferring phosphorus-containing groups"/>
    <property type="evidence" value="ECO:0007669"/>
    <property type="project" value="InterPro"/>
</dbReference>
<protein>
    <recommendedName>
        <fullName evidence="2">PEP-utilising enzyme mobile domain-containing protein</fullName>
    </recommendedName>
</protein>
<proteinExistence type="predicted"/>
<dbReference type="PANTHER" id="PTHR43615:SF1">
    <property type="entry name" value="PPDK_N DOMAIN-CONTAINING PROTEIN"/>
    <property type="match status" value="1"/>
</dbReference>
<name>D8LWR4_BLAHO</name>
<dbReference type="InterPro" id="IPR036637">
    <property type="entry name" value="Phosphohistidine_dom_sf"/>
</dbReference>
<feature type="signal peptide" evidence="1">
    <location>
        <begin position="1"/>
        <end position="21"/>
    </location>
</feature>
<dbReference type="Pfam" id="PF00391">
    <property type="entry name" value="PEP-utilizers"/>
    <property type="match status" value="1"/>
</dbReference>
<feature type="domain" description="PEP-utilising enzyme mobile" evidence="2">
    <location>
        <begin position="218"/>
        <end position="288"/>
    </location>
</feature>
<dbReference type="Gene3D" id="3.50.30.10">
    <property type="entry name" value="Phosphohistidine domain"/>
    <property type="match status" value="1"/>
</dbReference>
<feature type="chain" id="PRO_5003117611" description="PEP-utilising enzyme mobile domain-containing protein" evidence="1">
    <location>
        <begin position="22"/>
        <end position="294"/>
    </location>
</feature>
<keyword evidence="4" id="KW-1185">Reference proteome</keyword>
<organism evidence="3">
    <name type="scientific">Blastocystis hominis</name>
    <dbReference type="NCBI Taxonomy" id="12968"/>
    <lineage>
        <taxon>Eukaryota</taxon>
        <taxon>Sar</taxon>
        <taxon>Stramenopiles</taxon>
        <taxon>Bigyra</taxon>
        <taxon>Opalozoa</taxon>
        <taxon>Opalinata</taxon>
        <taxon>Blastocystidae</taxon>
        <taxon>Blastocystis</taxon>
    </lineage>
</organism>
<accession>D8LWR4</accession>
<dbReference type="EMBL" id="FN668638">
    <property type="protein sequence ID" value="CBK20253.2"/>
    <property type="molecule type" value="Genomic_DNA"/>
</dbReference>
<dbReference type="RefSeq" id="XP_012894301.1">
    <property type="nucleotide sequence ID" value="XM_013038847.1"/>
</dbReference>
<dbReference type="PANTHER" id="PTHR43615">
    <property type="entry name" value="PHOSPHOENOLPYRUVATE SYNTHASE-RELATED"/>
    <property type="match status" value="1"/>
</dbReference>
<dbReference type="GeneID" id="24917919"/>
<evidence type="ECO:0000259" key="2">
    <source>
        <dbReference type="Pfam" id="PF00391"/>
    </source>
</evidence>
<keyword evidence="1" id="KW-0732">Signal</keyword>
<evidence type="ECO:0000256" key="1">
    <source>
        <dbReference type="SAM" id="SignalP"/>
    </source>
</evidence>
<evidence type="ECO:0000313" key="3">
    <source>
        <dbReference type="EMBL" id="CBK20253.2"/>
    </source>
</evidence>
<dbReference type="OrthoDB" id="6123450at2759"/>
<dbReference type="InterPro" id="IPR008279">
    <property type="entry name" value="PEP-util_enz_mobile_dom"/>
</dbReference>
<reference evidence="3" key="1">
    <citation type="submission" date="2010-02" db="EMBL/GenBank/DDBJ databases">
        <title>Sequencing and annotation of the Blastocystis hominis genome.</title>
        <authorList>
            <person name="Wincker P."/>
        </authorList>
    </citation>
    <scope>NUCLEOTIDE SEQUENCE</scope>
    <source>
        <strain evidence="3">Singapore isolate B</strain>
    </source>
</reference>
<evidence type="ECO:0000313" key="4">
    <source>
        <dbReference type="Proteomes" id="UP000008312"/>
    </source>
</evidence>
<dbReference type="InParanoid" id="D8LWR4"/>
<gene>
    <name evidence="3" type="ORF">GSBLH_T00000617001</name>
</gene>
<sequence length="294" mass="32300">MKENSTWAFLGLLFVGRLTLSRYEDRPYLPLSLALSKCNCAIESAKQEDIALHQAEKDLLSRLPPSQRKKIASLLPMARLFVDYRDHFRYSLLRILLPIHRAILQVGRQLQSGGWINQIGDVMYLQLDDLFWYEQSTLAASNFRSKVSEAKELLLQAERMAFPRVIEGPECAMITLSKKSMRGLENLPPSVIRGIPTSAGVAEGIAVVATDFRSTVLQKGEILVMRAADPGWTSLFVNAGGVAIEIGGPLTHGSVIAKELGIPCVSGATGLLSKIKSGMKIRVDGTRGIVEILL</sequence>
<dbReference type="AlphaFoldDB" id="D8LWR4"/>
<dbReference type="Proteomes" id="UP000008312">
    <property type="component" value="Unassembled WGS sequence"/>
</dbReference>
<dbReference type="InterPro" id="IPR051549">
    <property type="entry name" value="PEP_Utilizing_Enz"/>
</dbReference>